<protein>
    <submittedName>
        <fullName evidence="1">Uncharacterized protein</fullName>
    </submittedName>
</protein>
<comment type="caution">
    <text evidence="1">The sequence shown here is derived from an EMBL/GenBank/DDBJ whole genome shotgun (WGS) entry which is preliminary data.</text>
</comment>
<sequence>MTELTRSIIKDNKFYLGQLEMANIIRPAIRSYRFNNNNQSPEAVVLPFVEEVDGIKVEFTKEPELAFDGIQAEKG</sequence>
<dbReference type="AlphaFoldDB" id="A0A0F9RV34"/>
<evidence type="ECO:0000313" key="1">
    <source>
        <dbReference type="EMBL" id="KKN53812.1"/>
    </source>
</evidence>
<accession>A0A0F9RV34</accession>
<proteinExistence type="predicted"/>
<gene>
    <name evidence="1" type="ORF">LCGC14_0599050</name>
</gene>
<feature type="non-terminal residue" evidence="1">
    <location>
        <position position="75"/>
    </location>
</feature>
<reference evidence="1" key="1">
    <citation type="journal article" date="2015" name="Nature">
        <title>Complex archaea that bridge the gap between prokaryotes and eukaryotes.</title>
        <authorList>
            <person name="Spang A."/>
            <person name="Saw J.H."/>
            <person name="Jorgensen S.L."/>
            <person name="Zaremba-Niedzwiedzka K."/>
            <person name="Martijn J."/>
            <person name="Lind A.E."/>
            <person name="van Eijk R."/>
            <person name="Schleper C."/>
            <person name="Guy L."/>
            <person name="Ettema T.J."/>
        </authorList>
    </citation>
    <scope>NUCLEOTIDE SEQUENCE</scope>
</reference>
<organism evidence="1">
    <name type="scientific">marine sediment metagenome</name>
    <dbReference type="NCBI Taxonomy" id="412755"/>
    <lineage>
        <taxon>unclassified sequences</taxon>
        <taxon>metagenomes</taxon>
        <taxon>ecological metagenomes</taxon>
    </lineage>
</organism>
<name>A0A0F9RV34_9ZZZZ</name>
<dbReference type="EMBL" id="LAZR01000956">
    <property type="protein sequence ID" value="KKN53812.1"/>
    <property type="molecule type" value="Genomic_DNA"/>
</dbReference>